<dbReference type="InterPro" id="IPR011059">
    <property type="entry name" value="Metal-dep_hydrolase_composite"/>
</dbReference>
<dbReference type="EMBL" id="PPCN01000004">
    <property type="protein sequence ID" value="POF31595.1"/>
    <property type="molecule type" value="Genomic_DNA"/>
</dbReference>
<dbReference type="Proteomes" id="UP000236959">
    <property type="component" value="Unassembled WGS sequence"/>
</dbReference>
<dbReference type="OrthoDB" id="9815027at2"/>
<dbReference type="RefSeq" id="WP_103222515.1">
    <property type="nucleotide sequence ID" value="NZ_PPCN01000004.1"/>
</dbReference>
<protein>
    <submittedName>
        <fullName evidence="4">Cytosine deaminase</fullName>
    </submittedName>
</protein>
<dbReference type="GO" id="GO:0046872">
    <property type="term" value="F:metal ion binding"/>
    <property type="evidence" value="ECO:0007669"/>
    <property type="project" value="UniProtKB-KW"/>
</dbReference>
<dbReference type="SUPFAM" id="SSF51338">
    <property type="entry name" value="Composite domain of metallo-dependent hydrolases"/>
    <property type="match status" value="1"/>
</dbReference>
<dbReference type="AlphaFoldDB" id="A0A2S3UV64"/>
<reference evidence="4 5" key="1">
    <citation type="submission" date="2018-01" db="EMBL/GenBank/DDBJ databases">
        <title>Genomic Encyclopedia of Archaeal and Bacterial Type Strains, Phase II (KMG-II): from individual species to whole genera.</title>
        <authorList>
            <person name="Goeker M."/>
        </authorList>
    </citation>
    <scope>NUCLEOTIDE SEQUENCE [LARGE SCALE GENOMIC DNA]</scope>
    <source>
        <strain evidence="4 5">DSM 17023</strain>
    </source>
</reference>
<evidence type="ECO:0000259" key="3">
    <source>
        <dbReference type="Pfam" id="PF07969"/>
    </source>
</evidence>
<dbReference type="InterPro" id="IPR032466">
    <property type="entry name" value="Metal_Hydrolase"/>
</dbReference>
<evidence type="ECO:0000256" key="2">
    <source>
        <dbReference type="ARBA" id="ARBA00022801"/>
    </source>
</evidence>
<dbReference type="PANTHER" id="PTHR32027">
    <property type="entry name" value="CYTOSINE DEAMINASE"/>
    <property type="match status" value="1"/>
</dbReference>
<gene>
    <name evidence="4" type="ORF">CLV41_104164</name>
</gene>
<evidence type="ECO:0000256" key="1">
    <source>
        <dbReference type="ARBA" id="ARBA00022723"/>
    </source>
</evidence>
<keyword evidence="5" id="KW-1185">Reference proteome</keyword>
<dbReference type="GO" id="GO:0016814">
    <property type="term" value="F:hydrolase activity, acting on carbon-nitrogen (but not peptide) bonds, in cyclic amidines"/>
    <property type="evidence" value="ECO:0007669"/>
    <property type="project" value="UniProtKB-ARBA"/>
</dbReference>
<dbReference type="Gene3D" id="3.20.20.140">
    <property type="entry name" value="Metal-dependent hydrolases"/>
    <property type="match status" value="1"/>
</dbReference>
<dbReference type="GO" id="GO:0019239">
    <property type="term" value="F:deaminase activity"/>
    <property type="evidence" value="ECO:0007669"/>
    <property type="project" value="UniProtKB-ARBA"/>
</dbReference>
<dbReference type="Pfam" id="PF07969">
    <property type="entry name" value="Amidohydro_3"/>
    <property type="match status" value="1"/>
</dbReference>
<proteinExistence type="predicted"/>
<dbReference type="CDD" id="cd01293">
    <property type="entry name" value="Bact_CD"/>
    <property type="match status" value="1"/>
</dbReference>
<organism evidence="4 5">
    <name type="scientific">Roseibium marinum</name>
    <dbReference type="NCBI Taxonomy" id="281252"/>
    <lineage>
        <taxon>Bacteria</taxon>
        <taxon>Pseudomonadati</taxon>
        <taxon>Pseudomonadota</taxon>
        <taxon>Alphaproteobacteria</taxon>
        <taxon>Hyphomicrobiales</taxon>
        <taxon>Stappiaceae</taxon>
        <taxon>Roseibium</taxon>
    </lineage>
</organism>
<dbReference type="InterPro" id="IPR013108">
    <property type="entry name" value="Amidohydro_3"/>
</dbReference>
<dbReference type="SUPFAM" id="SSF51556">
    <property type="entry name" value="Metallo-dependent hydrolases"/>
    <property type="match status" value="1"/>
</dbReference>
<comment type="caution">
    <text evidence="4">The sequence shown here is derived from an EMBL/GenBank/DDBJ whole genome shotgun (WGS) entry which is preliminary data.</text>
</comment>
<name>A0A2S3UV64_9HYPH</name>
<dbReference type="Gene3D" id="2.30.40.10">
    <property type="entry name" value="Urease, subunit C, domain 1"/>
    <property type="match status" value="1"/>
</dbReference>
<dbReference type="InterPro" id="IPR052349">
    <property type="entry name" value="Metallo-hydrolase_Enzymes"/>
</dbReference>
<keyword evidence="1" id="KW-0479">Metal-binding</keyword>
<evidence type="ECO:0000313" key="4">
    <source>
        <dbReference type="EMBL" id="POF31595.1"/>
    </source>
</evidence>
<accession>A0A2S3UV64</accession>
<keyword evidence="2" id="KW-0378">Hydrolase</keyword>
<feature type="domain" description="Amidohydrolase 3" evidence="3">
    <location>
        <begin position="153"/>
        <end position="372"/>
    </location>
</feature>
<dbReference type="FunFam" id="3.20.20.140:FF:000019">
    <property type="entry name" value="Cytosine deaminase"/>
    <property type="match status" value="1"/>
</dbReference>
<dbReference type="PANTHER" id="PTHR32027:SF9">
    <property type="entry name" value="BLL3847 PROTEIN"/>
    <property type="match status" value="1"/>
</dbReference>
<evidence type="ECO:0000313" key="5">
    <source>
        <dbReference type="Proteomes" id="UP000236959"/>
    </source>
</evidence>
<sequence length="408" mass="44153">MSALVIRNVRIGNKARTVDIAVSGERISDIGSDLGGGVTTLEGNGAMLIPGFVESHLHLDKACILDKCHNQTGTLEGAIASVGEAKKSFTRTDIHDRGRKVLEKAIVQGTNAIRTHVEIDPGIGLMGFEAVLQLKREFAWALDLQICVFPQEGLTNNPGTGELLEEALANGADLLGGCPYTDSDPNAQIAILFEMARRFDVDLDFHLDFDLDPKWRHLDEIARQTVAHGWQGRVAIGHVTKLSAMPEPQLMEVVTILKDAGIALTVLPSTDLFLMGRDSDHLVPRGVAPAHVFHQHGVCCTVATNNVLNPFTPYGDCSLSRMANLYANIHQLGTESELQACFDMVTSAPGRLINHARGIEVGEEATFVALPAECGMQVVSEIVRPLWGMKSGRMTFEHAPARIFAPGT</sequence>